<dbReference type="PROSITE" id="PS00678">
    <property type="entry name" value="WD_REPEATS_1"/>
    <property type="match status" value="2"/>
</dbReference>
<proteinExistence type="predicted"/>
<keyword evidence="9" id="KW-1185">Reference proteome</keyword>
<feature type="region of interest" description="Disordered" evidence="6">
    <location>
        <begin position="482"/>
        <end position="529"/>
    </location>
</feature>
<keyword evidence="1 5" id="KW-0853">WD repeat</keyword>
<feature type="region of interest" description="Disordered" evidence="6">
    <location>
        <begin position="848"/>
        <end position="1005"/>
    </location>
</feature>
<feature type="compositionally biased region" description="Polar residues" evidence="6">
    <location>
        <begin position="1376"/>
        <end position="1385"/>
    </location>
</feature>
<feature type="compositionally biased region" description="Acidic residues" evidence="6">
    <location>
        <begin position="1394"/>
        <end position="1431"/>
    </location>
</feature>
<evidence type="ECO:0000256" key="4">
    <source>
        <dbReference type="PROSITE-ProRule" id="PRU00035"/>
    </source>
</evidence>
<feature type="region of interest" description="Disordered" evidence="6">
    <location>
        <begin position="1376"/>
        <end position="1510"/>
    </location>
</feature>
<dbReference type="PANTHER" id="PTHR16266">
    <property type="entry name" value="WD REPEAT DOMAIN 9"/>
    <property type="match status" value="1"/>
</dbReference>
<feature type="repeat" description="WD" evidence="5">
    <location>
        <begin position="207"/>
        <end position="248"/>
    </location>
</feature>
<dbReference type="RefSeq" id="XP_016612611.1">
    <property type="nucleotide sequence ID" value="XM_016748621.1"/>
</dbReference>
<feature type="compositionally biased region" description="Basic and acidic residues" evidence="6">
    <location>
        <begin position="974"/>
        <end position="986"/>
    </location>
</feature>
<feature type="compositionally biased region" description="Acidic residues" evidence="6">
    <location>
        <begin position="887"/>
        <end position="900"/>
    </location>
</feature>
<evidence type="ECO:0000256" key="1">
    <source>
        <dbReference type="ARBA" id="ARBA00022574"/>
    </source>
</evidence>
<evidence type="ECO:0000313" key="9">
    <source>
        <dbReference type="Proteomes" id="UP000053201"/>
    </source>
</evidence>
<feature type="compositionally biased region" description="Basic and acidic residues" evidence="6">
    <location>
        <begin position="494"/>
        <end position="503"/>
    </location>
</feature>
<name>A0A0L0HU21_SPIPD</name>
<dbReference type="Gene3D" id="1.20.920.10">
    <property type="entry name" value="Bromodomain-like"/>
    <property type="match status" value="1"/>
</dbReference>
<gene>
    <name evidence="8" type="ORF">SPPG_00293</name>
</gene>
<feature type="compositionally biased region" description="Acidic residues" evidence="6">
    <location>
        <begin position="864"/>
        <end position="879"/>
    </location>
</feature>
<dbReference type="EMBL" id="KQ257450">
    <property type="protein sequence ID" value="KND04572.1"/>
    <property type="molecule type" value="Genomic_DNA"/>
</dbReference>
<reference evidence="8 9" key="1">
    <citation type="submission" date="2009-08" db="EMBL/GenBank/DDBJ databases">
        <title>The Genome Sequence of Spizellomyces punctatus strain DAOM BR117.</title>
        <authorList>
            <consortium name="The Broad Institute Genome Sequencing Platform"/>
            <person name="Russ C."/>
            <person name="Cuomo C."/>
            <person name="Shea T."/>
            <person name="Young S.K."/>
            <person name="Zeng Q."/>
            <person name="Koehrsen M."/>
            <person name="Haas B."/>
            <person name="Borodovsky M."/>
            <person name="Guigo R."/>
            <person name="Alvarado L."/>
            <person name="Berlin A."/>
            <person name="Bochicchio J."/>
            <person name="Borenstein D."/>
            <person name="Chapman S."/>
            <person name="Chen Z."/>
            <person name="Engels R."/>
            <person name="Freedman E."/>
            <person name="Gellesch M."/>
            <person name="Goldberg J."/>
            <person name="Griggs A."/>
            <person name="Gujja S."/>
            <person name="Heiman D."/>
            <person name="Hepburn T."/>
            <person name="Howarth C."/>
            <person name="Jen D."/>
            <person name="Larson L."/>
            <person name="Lewis B."/>
            <person name="Mehta T."/>
            <person name="Park D."/>
            <person name="Pearson M."/>
            <person name="Roberts A."/>
            <person name="Saif S."/>
            <person name="Shenoy N."/>
            <person name="Sisk P."/>
            <person name="Stolte C."/>
            <person name="Sykes S."/>
            <person name="Thomson T."/>
            <person name="Walk T."/>
            <person name="White J."/>
            <person name="Yandava C."/>
            <person name="Burger G."/>
            <person name="Gray M.W."/>
            <person name="Holland P.W.H."/>
            <person name="King N."/>
            <person name="Lang F.B.F."/>
            <person name="Roger A.J."/>
            <person name="Ruiz-Trillo I."/>
            <person name="Lander E."/>
            <person name="Nusbaum C."/>
        </authorList>
    </citation>
    <scope>NUCLEOTIDE SEQUENCE [LARGE SCALE GENOMIC DNA]</scope>
    <source>
        <strain evidence="8 9">DAOM BR117</strain>
    </source>
</reference>
<dbReference type="PROSITE" id="PS50294">
    <property type="entry name" value="WD_REPEATS_REGION"/>
    <property type="match status" value="1"/>
</dbReference>
<dbReference type="InterPro" id="IPR015943">
    <property type="entry name" value="WD40/YVTN_repeat-like_dom_sf"/>
</dbReference>
<dbReference type="Pfam" id="PF25313">
    <property type="entry name" value="BRWD_AD"/>
    <property type="match status" value="1"/>
</dbReference>
<dbReference type="InterPro" id="IPR036322">
    <property type="entry name" value="WD40_repeat_dom_sf"/>
</dbReference>
<evidence type="ECO:0000256" key="6">
    <source>
        <dbReference type="SAM" id="MobiDB-lite"/>
    </source>
</evidence>
<feature type="repeat" description="WD" evidence="5">
    <location>
        <begin position="268"/>
        <end position="296"/>
    </location>
</feature>
<dbReference type="InterPro" id="IPR052060">
    <property type="entry name" value="Bromo_WD_repeat"/>
</dbReference>
<dbReference type="SUPFAM" id="SSF47370">
    <property type="entry name" value="Bromodomain"/>
    <property type="match status" value="1"/>
</dbReference>
<dbReference type="InterPro" id="IPR057452">
    <property type="entry name" value="BRWD/PHIP_N"/>
</dbReference>
<feature type="repeat" description="WD" evidence="5">
    <location>
        <begin position="603"/>
        <end position="637"/>
    </location>
</feature>
<accession>A0A0L0HU21</accession>
<feature type="domain" description="Bromo" evidence="7">
    <location>
        <begin position="1234"/>
        <end position="1304"/>
    </location>
</feature>
<dbReference type="InterPro" id="IPR001487">
    <property type="entry name" value="Bromodomain"/>
</dbReference>
<dbReference type="Pfam" id="PF00400">
    <property type="entry name" value="WD40"/>
    <property type="match status" value="4"/>
</dbReference>
<dbReference type="GO" id="GO:0006325">
    <property type="term" value="P:chromatin organization"/>
    <property type="evidence" value="ECO:0007669"/>
    <property type="project" value="UniProtKB-ARBA"/>
</dbReference>
<feature type="compositionally biased region" description="Acidic residues" evidence="6">
    <location>
        <begin position="952"/>
        <end position="973"/>
    </location>
</feature>
<evidence type="ECO:0000313" key="8">
    <source>
        <dbReference type="EMBL" id="KND04572.1"/>
    </source>
</evidence>
<evidence type="ECO:0000256" key="2">
    <source>
        <dbReference type="ARBA" id="ARBA00022737"/>
    </source>
</evidence>
<dbReference type="Pfam" id="PF25437">
    <property type="entry name" value="BRWD1_N"/>
    <property type="match status" value="1"/>
</dbReference>
<dbReference type="Pfam" id="PF00439">
    <property type="entry name" value="Bromodomain"/>
    <property type="match status" value="1"/>
</dbReference>
<dbReference type="RefSeq" id="XP_016612610.1">
    <property type="nucleotide sequence ID" value="XM_016748620.1"/>
</dbReference>
<dbReference type="InterPro" id="IPR001680">
    <property type="entry name" value="WD40_rpt"/>
</dbReference>
<dbReference type="InterPro" id="IPR057451">
    <property type="entry name" value="BRWD/PHIP_AD"/>
</dbReference>
<feature type="repeat" description="WD" evidence="5">
    <location>
        <begin position="638"/>
        <end position="680"/>
    </location>
</feature>
<organism evidence="8 9">
    <name type="scientific">Spizellomyces punctatus (strain DAOM BR117)</name>
    <dbReference type="NCBI Taxonomy" id="645134"/>
    <lineage>
        <taxon>Eukaryota</taxon>
        <taxon>Fungi</taxon>
        <taxon>Fungi incertae sedis</taxon>
        <taxon>Chytridiomycota</taxon>
        <taxon>Chytridiomycota incertae sedis</taxon>
        <taxon>Chytridiomycetes</taxon>
        <taxon>Spizellomycetales</taxon>
        <taxon>Spizellomycetaceae</taxon>
        <taxon>Spizellomyces</taxon>
    </lineage>
</organism>
<dbReference type="EMBL" id="KQ257450">
    <property type="protein sequence ID" value="KND04571.1"/>
    <property type="molecule type" value="Genomic_DNA"/>
</dbReference>
<dbReference type="OMA" id="QADCRNN"/>
<dbReference type="SMART" id="SM00320">
    <property type="entry name" value="WD40"/>
    <property type="match status" value="7"/>
</dbReference>
<dbReference type="SMART" id="SM00297">
    <property type="entry name" value="BROMO"/>
    <property type="match status" value="1"/>
</dbReference>
<dbReference type="SUPFAM" id="SSF50978">
    <property type="entry name" value="WD40 repeat-like"/>
    <property type="match status" value="1"/>
</dbReference>
<feature type="compositionally biased region" description="Basic residues" evidence="6">
    <location>
        <begin position="1490"/>
        <end position="1499"/>
    </location>
</feature>
<dbReference type="eggNOG" id="KOG0644">
    <property type="taxonomic scope" value="Eukaryota"/>
</dbReference>
<dbReference type="InterPro" id="IPR019775">
    <property type="entry name" value="WD40_repeat_CS"/>
</dbReference>
<dbReference type="PANTHER" id="PTHR16266:SF17">
    <property type="entry name" value="BRWD3"/>
    <property type="match status" value="1"/>
</dbReference>
<dbReference type="GO" id="GO:0005634">
    <property type="term" value="C:nucleus"/>
    <property type="evidence" value="ECO:0007669"/>
    <property type="project" value="TreeGrafter"/>
</dbReference>
<dbReference type="PROSITE" id="PS50014">
    <property type="entry name" value="BROMODOMAIN_2"/>
    <property type="match status" value="1"/>
</dbReference>
<dbReference type="GO" id="GO:0007010">
    <property type="term" value="P:cytoskeleton organization"/>
    <property type="evidence" value="ECO:0007669"/>
    <property type="project" value="TreeGrafter"/>
</dbReference>
<feature type="compositionally biased region" description="Polar residues" evidence="6">
    <location>
        <begin position="504"/>
        <end position="514"/>
    </location>
</feature>
<dbReference type="Gene3D" id="2.130.10.10">
    <property type="entry name" value="YVTN repeat-like/Quinoprotein amine dehydrogenase"/>
    <property type="match status" value="3"/>
</dbReference>
<dbReference type="VEuPathDB" id="FungiDB:SPPG_00293"/>
<sequence>MTSPSGQGLSFSSIILPRLKAQFENSGQASNSVSKSPTNAAAAIERDVLFLVARFLSGSKLRRTFDTLREELSEFEPGTPPSEQEFLLPTRVDWTGRRHHQTYEELANKNPHITASHLPQLIERLTAIAGQTSCHSWLGSQKSLLGIGLGSLCTNLDGVHRKSPDERRRDQPPPFQIRDMELSQLPRPRADKPLRIFYRRFETMLTTRGHMAAAYNLLWDRTGTTFFTGGDDSLVKVWCAQSGLLMRTLRGHATFLEENGQPVEHHFIADMAINEENTMLATASSDGTVHVWNVQTWDPVICLQIRKSISRIMFSPSPVDDNQCLIVGSKDGKTRVYRWIPHRQTFDPKPIILQTHDKRIDQVDTLAFNRTGTRFVVGGTDGLIYLYKIIPKSWAPIDPFQQQALAEDGDERFTCTLLSRLEASSLDYQDKPKKQTNICVKELKFSHSGDRFISGCADGTAMIWQPDTVTKAWIGQKLLPAEDQQRSAAPQKVPADRQNHDSASDVTSAEPSQGVNGGPNVMSNGAPNGIPYLDPQSALVNISIPPSVSDNSEASSGAPVVMDGIPLGGGSVNIGVTVQTNETPIPVIPPQEGVTEVEEIPGITALCWSLDDSRVITIMADRLVRVWDSYTGELLHTVKGHTNPAWILDCHPKDTRVVLSAGHDGKLIIWDIIAGRELKSFEFDDALLEASFSLDGDTIAAVDLIGQTHLLGAGKDSSDYTRNYDQFFPSDFTMVRLQPDGSLLDVQNNVAPHLVRQGNLVDIRQSPYFIDYPALRHRHKLDRSLPIDHDYIVEEREVKLLLIDEERRSVPFEQENAWTEEKNKKRRRARTAANTSWEPDLELLEALNTQDPIIPLPQSSGDEYTGEEEESAEDNDWADGSDISVSADDDNFVVDDDDDVGGSNIRRKRKSPKKGSGAGRKRRKRQRASDDEEDMARSSRRKARVSSYKEDVNDDDDDYLASEDEDDDDDNNDDDHRDVQRVDKGKRAANAKTSERSRRVKATKKKAVPLPAAITVPSEWVSMVEPKRTPYLPQIGDMVAYVKKGHIQFLEQAVDKGVAIQFDVDDSRPEVVFGEVDKLSFYPGDPVTCSVSLHVHEDETNRGNLLPTRKTLKPVLKGGRKDVLKVHFWDLEGCSDFIILFDNYVNAMHGFWKEGDEVLADYSDGLYQGRIERVLHQESPWCKFLVRWEEAPFDTEAMSAWELHRPDADHDEIPEERLNGEEMSRICEILLEWKNRDDMALFIEEVPYEDYPTYLVVNPYPMFLDRIIQRLGNAFYRKVEAVAWDVDVMIQNAKRFNEQGSAPYSFAENILPQLRDEIMGDTLSRNNRKWSISSAPSTHDKKPPKLKLVVRGSAASDSDEFNLDEGDRDVLFGSVGTSASHMKTPNQKRKRVIDDEDDDEDEYRESGEAEGSEEGSDEDEDAVGSSEESDGVDYQKRPSPKRRRSQLNDDDSEYQRSPRKRNTTRTRRESINDVVQLPSPPANDGPSTAKKVRGRRKARRVEDSSDSDWP</sequence>
<evidence type="ECO:0000259" key="7">
    <source>
        <dbReference type="PROSITE" id="PS50014"/>
    </source>
</evidence>
<dbReference type="STRING" id="645134.A0A0L0HU21"/>
<keyword evidence="3 4" id="KW-0103">Bromodomain</keyword>
<evidence type="ECO:0000256" key="3">
    <source>
        <dbReference type="ARBA" id="ARBA00023117"/>
    </source>
</evidence>
<dbReference type="Proteomes" id="UP000053201">
    <property type="component" value="Unassembled WGS sequence"/>
</dbReference>
<dbReference type="GeneID" id="27684029"/>
<dbReference type="GO" id="GO:0008360">
    <property type="term" value="P:regulation of cell shape"/>
    <property type="evidence" value="ECO:0007669"/>
    <property type="project" value="TreeGrafter"/>
</dbReference>
<feature type="compositionally biased region" description="Polar residues" evidence="6">
    <location>
        <begin position="848"/>
        <end position="862"/>
    </location>
</feature>
<dbReference type="PROSITE" id="PS50082">
    <property type="entry name" value="WD_REPEATS_2"/>
    <property type="match status" value="4"/>
</dbReference>
<feature type="compositionally biased region" description="Basic residues" evidence="6">
    <location>
        <begin position="905"/>
        <end position="926"/>
    </location>
</feature>
<keyword evidence="2" id="KW-0677">Repeat</keyword>
<dbReference type="OrthoDB" id="538223at2759"/>
<dbReference type="InterPro" id="IPR036427">
    <property type="entry name" value="Bromodomain-like_sf"/>
</dbReference>
<dbReference type="GO" id="GO:0006357">
    <property type="term" value="P:regulation of transcription by RNA polymerase II"/>
    <property type="evidence" value="ECO:0007669"/>
    <property type="project" value="TreeGrafter"/>
</dbReference>
<evidence type="ECO:0000256" key="5">
    <source>
        <dbReference type="PROSITE-ProRule" id="PRU00221"/>
    </source>
</evidence>
<protein>
    <recommendedName>
        <fullName evidence="7">Bromo domain-containing protein</fullName>
    </recommendedName>
</protein>